<dbReference type="EMBL" id="JAOPJF010000021">
    <property type="protein sequence ID" value="KAK1145888.1"/>
    <property type="molecule type" value="Genomic_DNA"/>
</dbReference>
<comment type="caution">
    <text evidence="1">The sequence shown here is derived from an EMBL/GenBank/DDBJ whole genome shotgun (WGS) entry which is preliminary data.</text>
</comment>
<dbReference type="Proteomes" id="UP001177260">
    <property type="component" value="Unassembled WGS sequence"/>
</dbReference>
<protein>
    <submittedName>
        <fullName evidence="1">Uncharacterized protein</fullName>
    </submittedName>
</protein>
<name>A0ACC3B5W6_9EURO</name>
<reference evidence="1 2" key="1">
    <citation type="journal article" date="2023" name="ACS Omega">
        <title>Identification of the Neoaspergillic Acid Biosynthesis Gene Cluster by Establishing an In Vitro CRISPR-Ribonucleoprotein Genetic System in Aspergillus melleus.</title>
        <authorList>
            <person name="Yuan B."/>
            <person name="Grau M.F."/>
            <person name="Murata R.M."/>
            <person name="Torok T."/>
            <person name="Venkateswaran K."/>
            <person name="Stajich J.E."/>
            <person name="Wang C.C.C."/>
        </authorList>
    </citation>
    <scope>NUCLEOTIDE SEQUENCE [LARGE SCALE GENOMIC DNA]</scope>
    <source>
        <strain evidence="1 2">IMV 1140</strain>
    </source>
</reference>
<sequence length="335" mass="35993">MAKLDQVRTSNAAINSQRPELVAVFVGATSGIGEGTAKELANTVKKPTIHLIGRNEATGSRILDELKAANPEGSFHFIKSDVSLLKNVDKACDEIKKKEESIDLLFMSTGYMGFSKNDTTEGLENNHTLRFYSRMRFIHNLLPLLRASKGPARVISVLGGGQEGTISEDNLDLQKKWTFLNSLTYPSTMNSLAVEHLAAQNPSVSFIHMSPGVVRTPLISSTFGNLAGSIIGFLSMPISMTAQESGQRNLYMATSAAYPAAKTEGQTSTGVPLVDGVGVSKGSTGSVGGGSYILNYDGSDATNRKVMDGYREKQFPAKIWEHALAKFAKALDPAQ</sequence>
<keyword evidence="2" id="KW-1185">Reference proteome</keyword>
<proteinExistence type="predicted"/>
<organism evidence="1 2">
    <name type="scientific">Aspergillus melleus</name>
    <dbReference type="NCBI Taxonomy" id="138277"/>
    <lineage>
        <taxon>Eukaryota</taxon>
        <taxon>Fungi</taxon>
        <taxon>Dikarya</taxon>
        <taxon>Ascomycota</taxon>
        <taxon>Pezizomycotina</taxon>
        <taxon>Eurotiomycetes</taxon>
        <taxon>Eurotiomycetidae</taxon>
        <taxon>Eurotiales</taxon>
        <taxon>Aspergillaceae</taxon>
        <taxon>Aspergillus</taxon>
        <taxon>Aspergillus subgen. Circumdati</taxon>
    </lineage>
</organism>
<accession>A0ACC3B5W6</accession>
<evidence type="ECO:0000313" key="2">
    <source>
        <dbReference type="Proteomes" id="UP001177260"/>
    </source>
</evidence>
<gene>
    <name evidence="1" type="ORF">N8T08_003834</name>
</gene>
<evidence type="ECO:0000313" key="1">
    <source>
        <dbReference type="EMBL" id="KAK1145888.1"/>
    </source>
</evidence>